<sequence>MRLGLLVLTLLISSLTHATVYKWTDEDGKVHFSDKPVKNAVIVEFNKKTENQVKLPSPTPSAPSTEPTADMISYNMQIDSPSEEQTIRSNEGRISLALKIKPKLALAHQLVLFMDGEQQGGTQQSSLFNVSGIDRGEHTFVIKALAQDGKLLASTPPRKVFLHRTIHKKAVTKKPKTQ</sequence>
<feature type="signal peptide" evidence="1">
    <location>
        <begin position="1"/>
        <end position="18"/>
    </location>
</feature>
<evidence type="ECO:0000313" key="3">
    <source>
        <dbReference type="EMBL" id="WOT04948.1"/>
    </source>
</evidence>
<feature type="domain" description="DUF4124" evidence="2">
    <location>
        <begin position="8"/>
        <end position="70"/>
    </location>
</feature>
<dbReference type="InterPro" id="IPR025392">
    <property type="entry name" value="DUF4124"/>
</dbReference>
<protein>
    <submittedName>
        <fullName evidence="3">DUF4124 domain-containing protein</fullName>
    </submittedName>
</protein>
<dbReference type="Pfam" id="PF13511">
    <property type="entry name" value="DUF4124"/>
    <property type="match status" value="1"/>
</dbReference>
<name>A0ABZ0JXQ1_9GAMM</name>
<dbReference type="Proteomes" id="UP001529491">
    <property type="component" value="Chromosome"/>
</dbReference>
<keyword evidence="4" id="KW-1185">Reference proteome</keyword>
<evidence type="ECO:0000256" key="1">
    <source>
        <dbReference type="SAM" id="SignalP"/>
    </source>
</evidence>
<dbReference type="EMBL" id="CP136522">
    <property type="protein sequence ID" value="WOT04948.1"/>
    <property type="molecule type" value="Genomic_DNA"/>
</dbReference>
<evidence type="ECO:0000259" key="2">
    <source>
        <dbReference type="Pfam" id="PF13511"/>
    </source>
</evidence>
<proteinExistence type="predicted"/>
<evidence type="ECO:0000313" key="4">
    <source>
        <dbReference type="Proteomes" id="UP001529491"/>
    </source>
</evidence>
<dbReference type="RefSeq" id="WP_310472588.1">
    <property type="nucleotide sequence ID" value="NZ_CP136522.1"/>
</dbReference>
<accession>A0ABZ0JXQ1</accession>
<feature type="chain" id="PRO_5045859687" evidence="1">
    <location>
        <begin position="19"/>
        <end position="178"/>
    </location>
</feature>
<keyword evidence="1" id="KW-0732">Signal</keyword>
<reference evidence="3 4" key="1">
    <citation type="submission" date="2023-10" db="EMBL/GenBank/DDBJ databases">
        <title>Complete genome sequence of Shewanella sp. DAU334.</title>
        <authorList>
            <person name="Lee Y.-S."/>
            <person name="Jeong H.-R."/>
            <person name="Hwang E.-J."/>
            <person name="Choi Y.-L."/>
            <person name="Kim G.-D."/>
        </authorList>
    </citation>
    <scope>NUCLEOTIDE SEQUENCE [LARGE SCALE GENOMIC DNA]</scope>
    <source>
        <strain evidence="3 4">DAU334</strain>
    </source>
</reference>
<gene>
    <name evidence="3" type="ORF">RGE70_16800</name>
</gene>
<organism evidence="3 4">
    <name type="scientific">Shewanella youngdeokensis</name>
    <dbReference type="NCBI Taxonomy" id="2999068"/>
    <lineage>
        <taxon>Bacteria</taxon>
        <taxon>Pseudomonadati</taxon>
        <taxon>Pseudomonadota</taxon>
        <taxon>Gammaproteobacteria</taxon>
        <taxon>Alteromonadales</taxon>
        <taxon>Shewanellaceae</taxon>
        <taxon>Shewanella</taxon>
    </lineage>
</organism>